<evidence type="ECO:0000256" key="3">
    <source>
        <dbReference type="ARBA" id="ARBA00022989"/>
    </source>
</evidence>
<keyword evidence="4 5" id="KW-0472">Membrane</keyword>
<evidence type="ECO:0000313" key="7">
    <source>
        <dbReference type="Proteomes" id="UP000523795"/>
    </source>
</evidence>
<keyword evidence="7" id="KW-1185">Reference proteome</keyword>
<feature type="transmembrane region" description="Helical" evidence="5">
    <location>
        <begin position="93"/>
        <end position="113"/>
    </location>
</feature>
<feature type="transmembrane region" description="Helical" evidence="5">
    <location>
        <begin position="46"/>
        <end position="64"/>
    </location>
</feature>
<keyword evidence="2 5" id="KW-0812">Transmembrane</keyword>
<gene>
    <name evidence="6" type="ORF">HER39_01325</name>
</gene>
<accession>A0ABX1JIT6</accession>
<evidence type="ECO:0000256" key="5">
    <source>
        <dbReference type="SAM" id="Phobius"/>
    </source>
</evidence>
<dbReference type="EMBL" id="JAAZSR010000008">
    <property type="protein sequence ID" value="NKX49240.1"/>
    <property type="molecule type" value="Genomic_DNA"/>
</dbReference>
<protein>
    <submittedName>
        <fullName evidence="6">Energy-coupling factor transporter transmembrane protein EcfT</fullName>
    </submittedName>
</protein>
<dbReference type="InterPro" id="IPR003339">
    <property type="entry name" value="ABC/ECF_trnsptr_transmembrane"/>
</dbReference>
<evidence type="ECO:0000256" key="1">
    <source>
        <dbReference type="ARBA" id="ARBA00004141"/>
    </source>
</evidence>
<name>A0ABX1JIT6_9MICC</name>
<comment type="caution">
    <text evidence="6">The sequence shown here is derived from an EMBL/GenBank/DDBJ whole genome shotgun (WGS) entry which is preliminary data.</text>
</comment>
<dbReference type="Proteomes" id="UP000523795">
    <property type="component" value="Unassembled WGS sequence"/>
</dbReference>
<reference evidence="6 7" key="1">
    <citation type="submission" date="2020-04" db="EMBL/GenBank/DDBJ databases">
        <authorList>
            <person name="Liu S."/>
        </authorList>
    </citation>
    <scope>NUCLEOTIDE SEQUENCE [LARGE SCALE GENOMIC DNA]</scope>
    <source>
        <strain evidence="6 7">CGMCC 1.15091</strain>
    </source>
</reference>
<keyword evidence="3 5" id="KW-1133">Transmembrane helix</keyword>
<sequence length="216" mass="22972">MRGHAYLVGGYRPGSSPVHRMPLRLKLPLLLGLGAAALAVQDALPRSVVVLVVLALHFAAGGNFRQLLSPLRAMWLFLLVLVAYQVWQQGPAGAWRILAGLLACVYAANLLLATTPLQRLLDMLVAAVRPLQRFGADPERFALAIGLMLRSIPFLIGSFTDVRDAAKARGLERSPRALILPVLISAVAYARPTGDALAARGLGGRDGADPPARPPG</sequence>
<evidence type="ECO:0000256" key="4">
    <source>
        <dbReference type="ARBA" id="ARBA00023136"/>
    </source>
</evidence>
<evidence type="ECO:0000256" key="2">
    <source>
        <dbReference type="ARBA" id="ARBA00022692"/>
    </source>
</evidence>
<organism evidence="6 7">
    <name type="scientific">Arthrobacter deserti</name>
    <dbReference type="NCBI Taxonomy" id="1742687"/>
    <lineage>
        <taxon>Bacteria</taxon>
        <taxon>Bacillati</taxon>
        <taxon>Actinomycetota</taxon>
        <taxon>Actinomycetes</taxon>
        <taxon>Micrococcales</taxon>
        <taxon>Micrococcaceae</taxon>
        <taxon>Arthrobacter</taxon>
    </lineage>
</organism>
<proteinExistence type="predicted"/>
<dbReference type="CDD" id="cd16914">
    <property type="entry name" value="EcfT"/>
    <property type="match status" value="1"/>
</dbReference>
<feature type="transmembrane region" description="Helical" evidence="5">
    <location>
        <begin position="71"/>
        <end position="87"/>
    </location>
</feature>
<dbReference type="PANTHER" id="PTHR33514:SF13">
    <property type="entry name" value="PROTEIN ABCI12, CHLOROPLASTIC"/>
    <property type="match status" value="1"/>
</dbReference>
<evidence type="ECO:0000313" key="6">
    <source>
        <dbReference type="EMBL" id="NKX49240.1"/>
    </source>
</evidence>
<comment type="subcellular location">
    <subcellularLocation>
        <location evidence="1">Membrane</location>
        <topology evidence="1">Multi-pass membrane protein</topology>
    </subcellularLocation>
</comment>
<dbReference type="Pfam" id="PF02361">
    <property type="entry name" value="CbiQ"/>
    <property type="match status" value="1"/>
</dbReference>
<dbReference type="PANTHER" id="PTHR33514">
    <property type="entry name" value="PROTEIN ABCI12, CHLOROPLASTIC"/>
    <property type="match status" value="1"/>
</dbReference>